<reference evidence="3 4" key="1">
    <citation type="submission" date="2017-12" db="EMBL/GenBank/DDBJ databases">
        <title>Comparative genomics of Botrytis spp.</title>
        <authorList>
            <person name="Valero-Jimenez C.A."/>
            <person name="Tapia P."/>
            <person name="Veloso J."/>
            <person name="Silva-Moreno E."/>
            <person name="Staats M."/>
            <person name="Valdes J.H."/>
            <person name="Van Kan J.A.L."/>
        </authorList>
    </citation>
    <scope>NUCLEOTIDE SEQUENCE [LARGE SCALE GENOMIC DNA]</scope>
    <source>
        <strain evidence="3 4">MUCL435</strain>
    </source>
</reference>
<dbReference type="PANTHER" id="PTHR42339:SF1">
    <property type="entry name" value="HISTONE H1"/>
    <property type="match status" value="1"/>
</dbReference>
<gene>
    <name evidence="3" type="ORF">BGAL_0063g00410</name>
</gene>
<evidence type="ECO:0000313" key="4">
    <source>
        <dbReference type="Proteomes" id="UP000308671"/>
    </source>
</evidence>
<organism evidence="3 4">
    <name type="scientific">Botrytis galanthina</name>
    <dbReference type="NCBI Taxonomy" id="278940"/>
    <lineage>
        <taxon>Eukaryota</taxon>
        <taxon>Fungi</taxon>
        <taxon>Dikarya</taxon>
        <taxon>Ascomycota</taxon>
        <taxon>Pezizomycotina</taxon>
        <taxon>Leotiomycetes</taxon>
        <taxon>Helotiales</taxon>
        <taxon>Sclerotiniaceae</taxon>
        <taxon>Botrytis</taxon>
    </lineage>
</organism>
<dbReference type="EMBL" id="PQXL01000063">
    <property type="protein sequence ID" value="THV52983.1"/>
    <property type="molecule type" value="Genomic_DNA"/>
</dbReference>
<feature type="region of interest" description="Disordered" evidence="1">
    <location>
        <begin position="113"/>
        <end position="237"/>
    </location>
</feature>
<keyword evidence="4" id="KW-1185">Reference proteome</keyword>
<evidence type="ECO:0000313" key="3">
    <source>
        <dbReference type="EMBL" id="THV52983.1"/>
    </source>
</evidence>
<dbReference type="AlphaFoldDB" id="A0A4S8R500"/>
<protein>
    <recommendedName>
        <fullName evidence="2">DUF7726 domain-containing protein</fullName>
    </recommendedName>
</protein>
<feature type="region of interest" description="Disordered" evidence="1">
    <location>
        <begin position="330"/>
        <end position="364"/>
    </location>
</feature>
<dbReference type="Proteomes" id="UP000308671">
    <property type="component" value="Unassembled WGS sequence"/>
</dbReference>
<evidence type="ECO:0000256" key="1">
    <source>
        <dbReference type="SAM" id="MobiDB-lite"/>
    </source>
</evidence>
<feature type="compositionally biased region" description="Polar residues" evidence="1">
    <location>
        <begin position="335"/>
        <end position="349"/>
    </location>
</feature>
<sequence length="527" mass="60031">MPRPKKPLAKVKATNDASIPSKDRGSMLPIMEGNKTKDDDAAIDFKKYDHLIDMELERYRLSHELCKEWMSLGVSQMSRDAFFMYVDRDKEPDYIVLRRELQNFIEFALEEQKNPPQKDSIVSRKTQKEIPGRRRPAPVKVGSSSQSSDKLPASKNVETRDDRSIDNVDLDEETGSKSGSQAAGKSSNGRATRSRRNRTGDNENAVIEPENTSTTVSTSKSNSKPTTKSVLTDQETKRCREKLRSNLMADEKGFGKEESKYTPSLVQFELQTYLYDFMGFDCKFWDLIGVSQKDFDDFMVSAFGMSREEGSQNEVCRRSWDLLRELEKERRDEASSNGKAKQTSSSGTKRAQGGEVEGLPKKKKRNIQNEDLMDVIANIELDDDGDEEYGALEVYDTCDSLREKIREYLDETGVSQAALCRALSKSLDDQRVTPAQLRSFMSKKGRKAGNTSLAFYAGYCFMEKVRIFEKKEKSEFRLEMEDIWDGTQPITYGRTGFDIWTPENQFVIGSATATLEIDEYGVLHYFE</sequence>
<feature type="compositionally biased region" description="Basic and acidic residues" evidence="1">
    <location>
        <begin position="157"/>
        <end position="166"/>
    </location>
</feature>
<feature type="compositionally biased region" description="Low complexity" evidence="1">
    <location>
        <begin position="176"/>
        <end position="189"/>
    </location>
</feature>
<feature type="region of interest" description="Disordered" evidence="1">
    <location>
        <begin position="1"/>
        <end position="33"/>
    </location>
</feature>
<evidence type="ECO:0000259" key="2">
    <source>
        <dbReference type="Pfam" id="PF24852"/>
    </source>
</evidence>
<dbReference type="PANTHER" id="PTHR42339">
    <property type="entry name" value="HISTONE H1"/>
    <property type="match status" value="1"/>
</dbReference>
<proteinExistence type="predicted"/>
<dbReference type="Pfam" id="PF24852">
    <property type="entry name" value="DUF7726"/>
    <property type="match status" value="1"/>
</dbReference>
<dbReference type="OrthoDB" id="2592504at2759"/>
<feature type="domain" description="DUF7726" evidence="2">
    <location>
        <begin position="393"/>
        <end position="470"/>
    </location>
</feature>
<feature type="compositionally biased region" description="Low complexity" evidence="1">
    <location>
        <begin position="211"/>
        <end position="230"/>
    </location>
</feature>
<comment type="caution">
    <text evidence="3">The sequence shown here is derived from an EMBL/GenBank/DDBJ whole genome shotgun (WGS) entry which is preliminary data.</text>
</comment>
<accession>A0A4S8R500</accession>
<name>A0A4S8R500_9HELO</name>
<dbReference type="InterPro" id="IPR056143">
    <property type="entry name" value="DUF7726"/>
</dbReference>